<dbReference type="SUPFAM" id="SSF48576">
    <property type="entry name" value="Terpenoid synthases"/>
    <property type="match status" value="1"/>
</dbReference>
<dbReference type="Proteomes" id="UP000237684">
    <property type="component" value="Unassembled WGS sequence"/>
</dbReference>
<dbReference type="PANTHER" id="PTHR43281:SF1">
    <property type="entry name" value="FARNESYL DIPHOSPHATE SYNTHASE"/>
    <property type="match status" value="1"/>
</dbReference>
<dbReference type="GO" id="GO:0005737">
    <property type="term" value="C:cytoplasm"/>
    <property type="evidence" value="ECO:0007669"/>
    <property type="project" value="UniProtKB-ARBA"/>
</dbReference>
<dbReference type="Pfam" id="PF00348">
    <property type="entry name" value="polyprenyl_synt"/>
    <property type="match status" value="1"/>
</dbReference>
<evidence type="ECO:0000256" key="7">
    <source>
        <dbReference type="RuleBase" id="RU004466"/>
    </source>
</evidence>
<keyword evidence="6" id="KW-0414">Isoprene biosynthesis</keyword>
<keyword evidence="3 7" id="KW-0808">Transferase</keyword>
<dbReference type="GO" id="GO:0004659">
    <property type="term" value="F:prenyltransferase activity"/>
    <property type="evidence" value="ECO:0007669"/>
    <property type="project" value="InterPro"/>
</dbReference>
<dbReference type="GO" id="GO:0016114">
    <property type="term" value="P:terpenoid biosynthetic process"/>
    <property type="evidence" value="ECO:0007669"/>
    <property type="project" value="UniProtKB-ARBA"/>
</dbReference>
<evidence type="ECO:0000256" key="1">
    <source>
        <dbReference type="ARBA" id="ARBA00001946"/>
    </source>
</evidence>
<keyword evidence="4" id="KW-0479">Metal-binding</keyword>
<dbReference type="OrthoDB" id="9805316at2"/>
<dbReference type="AlphaFoldDB" id="A0A2S8SRK2"/>
<dbReference type="InterPro" id="IPR033749">
    <property type="entry name" value="Polyprenyl_synt_CS"/>
</dbReference>
<dbReference type="SFLD" id="SFLDS00005">
    <property type="entry name" value="Isoprenoid_Synthase_Type_I"/>
    <property type="match status" value="1"/>
</dbReference>
<dbReference type="InterPro" id="IPR000092">
    <property type="entry name" value="Polyprenyl_synt"/>
</dbReference>
<gene>
    <name evidence="8" type="ORF">B1R32_11234</name>
</gene>
<dbReference type="InterPro" id="IPR008949">
    <property type="entry name" value="Isoprenoid_synthase_dom_sf"/>
</dbReference>
<comment type="similarity">
    <text evidence="2 7">Belongs to the FPP/GGPP synthase family.</text>
</comment>
<sequence>MSTLLWHFSPSLIESELERLLPPLPESSERGVHHLREAMRGAALQGGKLTRPLLLLEAAFVVGGRDFDVKKALGAACALELIHAYSLVHDDLPAMDNAQTRRGKPCCHITYGEATAILAGDALQTLAFESVTNCEAEAHTVLEVVKLIAIATGEAGMAGGQALDLDWTNDGGTRQISPEQLTQLHALKTGALIRVAAHAGAILAGGNEQQVEALRLYGENLGRAFQLWDDVLDIIGDPEVMGKASTDSQNDKMTAPAVFGLENAQRMARQASESAVGALENFGPEAQTLRDLARFIVQRNK</sequence>
<evidence type="ECO:0000256" key="3">
    <source>
        <dbReference type="ARBA" id="ARBA00022679"/>
    </source>
</evidence>
<dbReference type="InParanoid" id="A0A2S8SRK2"/>
<protein>
    <submittedName>
        <fullName evidence="8">Farnesyl-diphosphate synthase</fullName>
    </submittedName>
</protein>
<dbReference type="CDD" id="cd00685">
    <property type="entry name" value="Trans_IPPS_HT"/>
    <property type="match status" value="1"/>
</dbReference>
<dbReference type="FunFam" id="1.10.600.10:FF:000001">
    <property type="entry name" value="Geranylgeranyl diphosphate synthase"/>
    <property type="match status" value="1"/>
</dbReference>
<dbReference type="NCBIfam" id="NF045485">
    <property type="entry name" value="FPPsyn"/>
    <property type="match status" value="1"/>
</dbReference>
<accession>A0A2S8SRK2</accession>
<comment type="cofactor">
    <cofactor evidence="1">
        <name>Mg(2+)</name>
        <dbReference type="ChEBI" id="CHEBI:18420"/>
    </cofactor>
</comment>
<dbReference type="SFLD" id="SFLDG01017">
    <property type="entry name" value="Polyprenyl_Transferase_Like"/>
    <property type="match status" value="1"/>
</dbReference>
<reference evidence="8 9" key="1">
    <citation type="journal article" date="2018" name="Syst. Appl. Microbiol.">
        <title>Abditibacterium utsteinense sp. nov., the first cultivated member of candidate phylum FBP, isolated from ice-free Antarctic soil samples.</title>
        <authorList>
            <person name="Tahon G."/>
            <person name="Tytgat B."/>
            <person name="Lebbe L."/>
            <person name="Carlier A."/>
            <person name="Willems A."/>
        </authorList>
    </citation>
    <scope>NUCLEOTIDE SEQUENCE [LARGE SCALE GENOMIC DNA]</scope>
    <source>
        <strain evidence="8 9">LMG 29911</strain>
    </source>
</reference>
<dbReference type="PANTHER" id="PTHR43281">
    <property type="entry name" value="FARNESYL DIPHOSPHATE SYNTHASE"/>
    <property type="match status" value="1"/>
</dbReference>
<dbReference type="RefSeq" id="WP_106380458.1">
    <property type="nucleotide sequence ID" value="NZ_NIGF01000012.1"/>
</dbReference>
<keyword evidence="9" id="KW-1185">Reference proteome</keyword>
<dbReference type="PROSITE" id="PS00444">
    <property type="entry name" value="POLYPRENYL_SYNTHASE_2"/>
    <property type="match status" value="1"/>
</dbReference>
<evidence type="ECO:0000313" key="9">
    <source>
        <dbReference type="Proteomes" id="UP000237684"/>
    </source>
</evidence>
<proteinExistence type="inferred from homology"/>
<evidence type="ECO:0000256" key="4">
    <source>
        <dbReference type="ARBA" id="ARBA00022723"/>
    </source>
</evidence>
<name>A0A2S8SRK2_9BACT</name>
<dbReference type="FunCoup" id="A0A2S8SRK2">
    <property type="interactions" value="265"/>
</dbReference>
<evidence type="ECO:0000313" key="8">
    <source>
        <dbReference type="EMBL" id="PQV63379.1"/>
    </source>
</evidence>
<keyword evidence="5" id="KW-0460">Magnesium</keyword>
<evidence type="ECO:0000256" key="5">
    <source>
        <dbReference type="ARBA" id="ARBA00022842"/>
    </source>
</evidence>
<dbReference type="PROSITE" id="PS00723">
    <property type="entry name" value="POLYPRENYL_SYNTHASE_1"/>
    <property type="match status" value="1"/>
</dbReference>
<evidence type="ECO:0000256" key="2">
    <source>
        <dbReference type="ARBA" id="ARBA00006706"/>
    </source>
</evidence>
<dbReference type="Gene3D" id="1.10.600.10">
    <property type="entry name" value="Farnesyl Diphosphate Synthase"/>
    <property type="match status" value="1"/>
</dbReference>
<dbReference type="GO" id="GO:0046872">
    <property type="term" value="F:metal ion binding"/>
    <property type="evidence" value="ECO:0007669"/>
    <property type="project" value="UniProtKB-KW"/>
</dbReference>
<organism evidence="8 9">
    <name type="scientific">Abditibacterium utsteinense</name>
    <dbReference type="NCBI Taxonomy" id="1960156"/>
    <lineage>
        <taxon>Bacteria</taxon>
        <taxon>Pseudomonadati</taxon>
        <taxon>Abditibacteriota</taxon>
        <taxon>Abditibacteriia</taxon>
        <taxon>Abditibacteriales</taxon>
        <taxon>Abditibacteriaceae</taxon>
        <taxon>Abditibacterium</taxon>
    </lineage>
</organism>
<evidence type="ECO:0000256" key="6">
    <source>
        <dbReference type="ARBA" id="ARBA00023229"/>
    </source>
</evidence>
<dbReference type="EMBL" id="NIGF01000012">
    <property type="protein sequence ID" value="PQV63379.1"/>
    <property type="molecule type" value="Genomic_DNA"/>
</dbReference>
<dbReference type="InterPro" id="IPR053378">
    <property type="entry name" value="Prenyl_diphosphate_synthase"/>
</dbReference>
<comment type="caution">
    <text evidence="8">The sequence shown here is derived from an EMBL/GenBank/DDBJ whole genome shotgun (WGS) entry which is preliminary data.</text>
</comment>